<evidence type="ECO:0000313" key="12">
    <source>
        <dbReference type="EMBL" id="EIT70077.1"/>
    </source>
</evidence>
<evidence type="ECO:0000256" key="6">
    <source>
        <dbReference type="ARBA" id="ARBA00022989"/>
    </source>
</evidence>
<dbReference type="Pfam" id="PF01554">
    <property type="entry name" value="MatE"/>
    <property type="match status" value="2"/>
</dbReference>
<evidence type="ECO:0000313" key="13">
    <source>
        <dbReference type="Proteomes" id="UP000003704"/>
    </source>
</evidence>
<keyword evidence="8 10" id="KW-0472">Membrane</keyword>
<feature type="transmembrane region" description="Helical" evidence="10">
    <location>
        <begin position="93"/>
        <end position="115"/>
    </location>
</feature>
<feature type="transmembrane region" description="Helical" evidence="10">
    <location>
        <begin position="17"/>
        <end position="36"/>
    </location>
</feature>
<feature type="transmembrane region" description="Helical" evidence="10">
    <location>
        <begin position="240"/>
        <end position="261"/>
    </location>
</feature>
<dbReference type="RefSeq" id="WP_007183173.1">
    <property type="nucleotide sequence ID" value="NZ_AKGD01000001.1"/>
</dbReference>
<evidence type="ECO:0000256" key="7">
    <source>
        <dbReference type="ARBA" id="ARBA00023065"/>
    </source>
</evidence>
<keyword evidence="4" id="KW-1003">Cell membrane</keyword>
<keyword evidence="2" id="KW-0813">Transport</keyword>
<feature type="transmembrane region" description="Helical" evidence="10">
    <location>
        <begin position="135"/>
        <end position="153"/>
    </location>
</feature>
<gene>
    <name evidence="11" type="ORF">WQQ_00270</name>
    <name evidence="12" type="ORF">WQQ_02140</name>
</gene>
<keyword evidence="5 10" id="KW-0812">Transmembrane</keyword>
<dbReference type="InterPro" id="IPR050222">
    <property type="entry name" value="MATE_MdtK"/>
</dbReference>
<keyword evidence="3" id="KW-0050">Antiport</keyword>
<dbReference type="EMBL" id="AKGD01000001">
    <property type="protein sequence ID" value="EIT70077.1"/>
    <property type="molecule type" value="Genomic_DNA"/>
</dbReference>
<dbReference type="PANTHER" id="PTHR43298">
    <property type="entry name" value="MULTIDRUG RESISTANCE PROTEIN NORM-RELATED"/>
    <property type="match status" value="1"/>
</dbReference>
<protein>
    <recommendedName>
        <fullName evidence="9">Multidrug-efflux transporter</fullName>
    </recommendedName>
</protein>
<evidence type="ECO:0000256" key="2">
    <source>
        <dbReference type="ARBA" id="ARBA00022448"/>
    </source>
</evidence>
<dbReference type="InterPro" id="IPR002528">
    <property type="entry name" value="MATE_fam"/>
</dbReference>
<dbReference type="EMBL" id="AKGD01000001">
    <property type="protein sequence ID" value="EIT69890.1"/>
    <property type="molecule type" value="Genomic_DNA"/>
</dbReference>
<comment type="caution">
    <text evidence="12">The sequence shown here is derived from an EMBL/GenBank/DDBJ whole genome shotgun (WGS) entry which is preliminary data.</text>
</comment>
<feature type="transmembrane region" description="Helical" evidence="10">
    <location>
        <begin position="198"/>
        <end position="220"/>
    </location>
</feature>
<evidence type="ECO:0000256" key="10">
    <source>
        <dbReference type="SAM" id="Phobius"/>
    </source>
</evidence>
<reference evidence="12" key="2">
    <citation type="submission" date="2012-05" db="EMBL/GenBank/DDBJ databases">
        <authorList>
            <person name="Park J.-H."/>
            <person name="Zylstra G.J."/>
            <person name="Chae J.-C."/>
        </authorList>
    </citation>
    <scope>NUCLEOTIDE SEQUENCE</scope>
    <source>
        <strain evidence="12">AP103</strain>
    </source>
</reference>
<feature type="transmembrane region" description="Helical" evidence="10">
    <location>
        <begin position="281"/>
        <end position="302"/>
    </location>
</feature>
<reference evidence="12 13" key="1">
    <citation type="journal article" date="2012" name="J. Bacteriol.">
        <title>Genome Sequence of n-Alkane-Degrading Hydrocarboniphaga effusa Strain AP103T (ATCC BAA-332T).</title>
        <authorList>
            <person name="Chang H.K."/>
            <person name="Zylstra G.J."/>
            <person name="Chae J.C."/>
        </authorList>
    </citation>
    <scope>NUCLEOTIDE SEQUENCE [LARGE SCALE GENOMIC DNA]</scope>
    <source>
        <strain evidence="12 13">AP103</strain>
    </source>
</reference>
<feature type="transmembrane region" description="Helical" evidence="10">
    <location>
        <begin position="358"/>
        <end position="379"/>
    </location>
</feature>
<dbReference type="NCBIfam" id="TIGR00797">
    <property type="entry name" value="matE"/>
    <property type="match status" value="1"/>
</dbReference>
<comment type="subcellular location">
    <subcellularLocation>
        <location evidence="1">Cell inner membrane</location>
        <topology evidence="1">Multi-pass membrane protein</topology>
    </subcellularLocation>
</comment>
<dbReference type="CDD" id="cd13131">
    <property type="entry name" value="MATE_NorM_like"/>
    <property type="match status" value="1"/>
</dbReference>
<dbReference type="GO" id="GO:0015297">
    <property type="term" value="F:antiporter activity"/>
    <property type="evidence" value="ECO:0007669"/>
    <property type="project" value="UniProtKB-KW"/>
</dbReference>
<evidence type="ECO:0000256" key="1">
    <source>
        <dbReference type="ARBA" id="ARBA00004429"/>
    </source>
</evidence>
<dbReference type="GO" id="GO:0006811">
    <property type="term" value="P:monoatomic ion transport"/>
    <property type="evidence" value="ECO:0007669"/>
    <property type="project" value="UniProtKB-KW"/>
</dbReference>
<feature type="transmembrane region" description="Helical" evidence="10">
    <location>
        <begin position="48"/>
        <end position="73"/>
    </location>
</feature>
<organism evidence="12 13">
    <name type="scientific">Hydrocarboniphaga effusa AP103</name>
    <dbReference type="NCBI Taxonomy" id="1172194"/>
    <lineage>
        <taxon>Bacteria</taxon>
        <taxon>Pseudomonadati</taxon>
        <taxon>Pseudomonadota</taxon>
        <taxon>Gammaproteobacteria</taxon>
        <taxon>Nevskiales</taxon>
        <taxon>Nevskiaceae</taxon>
        <taxon>Hydrocarboniphaga</taxon>
    </lineage>
</organism>
<feature type="transmembrane region" description="Helical" evidence="10">
    <location>
        <begin position="165"/>
        <end position="186"/>
    </location>
</feature>
<dbReference type="AlphaFoldDB" id="I7ZEG9"/>
<keyword evidence="13" id="KW-1185">Reference proteome</keyword>
<evidence type="ECO:0000256" key="9">
    <source>
        <dbReference type="ARBA" id="ARBA00031636"/>
    </source>
</evidence>
<feature type="transmembrane region" description="Helical" evidence="10">
    <location>
        <begin position="420"/>
        <end position="439"/>
    </location>
</feature>
<feature type="transmembrane region" description="Helical" evidence="10">
    <location>
        <begin position="391"/>
        <end position="414"/>
    </location>
</feature>
<keyword evidence="6 10" id="KW-1133">Transmembrane helix</keyword>
<dbReference type="InterPro" id="IPR048279">
    <property type="entry name" value="MdtK-like"/>
</dbReference>
<evidence type="ECO:0000313" key="11">
    <source>
        <dbReference type="EMBL" id="EIT69890.1"/>
    </source>
</evidence>
<feature type="transmembrane region" description="Helical" evidence="10">
    <location>
        <begin position="323"/>
        <end position="346"/>
    </location>
</feature>
<accession>I7ZEG9</accession>
<dbReference type="OrthoDB" id="9780160at2"/>
<dbReference type="GO" id="GO:0042910">
    <property type="term" value="F:xenobiotic transmembrane transporter activity"/>
    <property type="evidence" value="ECO:0007669"/>
    <property type="project" value="InterPro"/>
</dbReference>
<dbReference type="STRING" id="1172194.WQQ_00270"/>
<dbReference type="GO" id="GO:0005886">
    <property type="term" value="C:plasma membrane"/>
    <property type="evidence" value="ECO:0007669"/>
    <property type="project" value="UniProtKB-SubCell"/>
</dbReference>
<keyword evidence="7" id="KW-0406">Ion transport</keyword>
<dbReference type="Proteomes" id="UP000003704">
    <property type="component" value="Unassembled WGS sequence"/>
</dbReference>
<evidence type="ECO:0000256" key="4">
    <source>
        <dbReference type="ARBA" id="ARBA00022475"/>
    </source>
</evidence>
<name>I7ZEG9_9GAMM</name>
<sequence>MKSFTVRSLVREARDNLFLAAPLIAAQLSFVGMHTVDTIMAGQLGETALAAVAVGANVWFLSFIVFMGLFMSVSPIVAQRVGAGRFAAETGDFLRNTLLLAVGLGLSWTAIVHLIAHPVMSRLGLSAETARIAEAYLRTISYGAIPFCLCFALRNGCEGLGVTRVPLIAGLVGLGTNIAVNFPLMYGAFGWPGFGAVGTAWGTVVAISAMLSVYLVCYRLEPTLAGLRLYAHAPRWRPELWEIFRLGAPIAATVIAEAWLFNLGGLLMARFGDTVVAAHQVALNFASLAFMVPLSIGLATTIRVGQKVGARDTGAATLSGYAGIWLGAAFALLSAGIMVLLPGAIVGLYTKVPEVSELAVRFLGFAALFQIFDCVQATANGALRGFKDTRVPMAVTLVAYWFVGLPVAALVSFHTPIGPAGVWCGFIAGLSVAAVGLVLRFRRRTRRLAFDRSGSVLMT</sequence>
<evidence type="ECO:0000256" key="5">
    <source>
        <dbReference type="ARBA" id="ARBA00022692"/>
    </source>
</evidence>
<dbReference type="PIRSF" id="PIRSF006603">
    <property type="entry name" value="DinF"/>
    <property type="match status" value="1"/>
</dbReference>
<dbReference type="PATRIC" id="fig|1172194.4.peg.203"/>
<dbReference type="PANTHER" id="PTHR43298:SF2">
    <property type="entry name" value="FMN_FAD EXPORTER YEEO-RELATED"/>
    <property type="match status" value="1"/>
</dbReference>
<evidence type="ECO:0000256" key="3">
    <source>
        <dbReference type="ARBA" id="ARBA00022449"/>
    </source>
</evidence>
<evidence type="ECO:0000256" key="8">
    <source>
        <dbReference type="ARBA" id="ARBA00023136"/>
    </source>
</evidence>
<proteinExistence type="predicted"/>